<evidence type="ECO:0008006" key="3">
    <source>
        <dbReference type="Google" id="ProtNLM"/>
    </source>
</evidence>
<evidence type="ECO:0000313" key="2">
    <source>
        <dbReference type="Proteomes" id="UP000676565"/>
    </source>
</evidence>
<sequence length="116" mass="12915">MTSARRKWIARSAVATLAVVLIAIGLRFRPLEPSVQRSRLEAVTVGMTQSQVWETVGVPPGVYPEDLAYFDRVGIRCGHDRWTGAAGSLHVFYDADGRVSATNLYETHAIREDRSR</sequence>
<dbReference type="Proteomes" id="UP000676565">
    <property type="component" value="Unassembled WGS sequence"/>
</dbReference>
<gene>
    <name evidence="1" type="ORF">J8F10_33895</name>
</gene>
<evidence type="ECO:0000313" key="1">
    <source>
        <dbReference type="EMBL" id="MBP3960247.1"/>
    </source>
</evidence>
<name>A0ABS5C2P1_9BACT</name>
<comment type="caution">
    <text evidence="1">The sequence shown here is derived from an EMBL/GenBank/DDBJ whole genome shotgun (WGS) entry which is preliminary data.</text>
</comment>
<accession>A0ABS5C2P1</accession>
<keyword evidence="2" id="KW-1185">Reference proteome</keyword>
<reference evidence="1 2" key="1">
    <citation type="submission" date="2021-04" db="EMBL/GenBank/DDBJ databases">
        <authorList>
            <person name="Ivanova A."/>
        </authorList>
    </citation>
    <scope>NUCLEOTIDE SEQUENCE [LARGE SCALE GENOMIC DNA]</scope>
    <source>
        <strain evidence="1 2">G18</strain>
    </source>
</reference>
<dbReference type="EMBL" id="JAGKQQ010000001">
    <property type="protein sequence ID" value="MBP3960247.1"/>
    <property type="molecule type" value="Genomic_DNA"/>
</dbReference>
<organism evidence="1 2">
    <name type="scientific">Gemmata palustris</name>
    <dbReference type="NCBI Taxonomy" id="2822762"/>
    <lineage>
        <taxon>Bacteria</taxon>
        <taxon>Pseudomonadati</taxon>
        <taxon>Planctomycetota</taxon>
        <taxon>Planctomycetia</taxon>
        <taxon>Gemmatales</taxon>
        <taxon>Gemmataceae</taxon>
        <taxon>Gemmata</taxon>
    </lineage>
</organism>
<proteinExistence type="predicted"/>
<dbReference type="RefSeq" id="WP_210661410.1">
    <property type="nucleotide sequence ID" value="NZ_JAGKQQ010000001.1"/>
</dbReference>
<protein>
    <recommendedName>
        <fullName evidence="3">Outer membrane protein assembly factor BamE</fullName>
    </recommendedName>
</protein>